<proteinExistence type="predicted"/>
<keyword evidence="1" id="KW-1133">Transmembrane helix</keyword>
<dbReference type="Proteomes" id="UP000581688">
    <property type="component" value="Unassembled WGS sequence"/>
</dbReference>
<evidence type="ECO:0000313" key="3">
    <source>
        <dbReference type="Proteomes" id="UP000581688"/>
    </source>
</evidence>
<keyword evidence="1" id="KW-0812">Transmembrane</keyword>
<gene>
    <name evidence="2" type="ORF">HNQ94_001128</name>
</gene>
<accession>A0A841Q2C7</accession>
<evidence type="ECO:0000256" key="1">
    <source>
        <dbReference type="SAM" id="Phobius"/>
    </source>
</evidence>
<organism evidence="2 3">
    <name type="scientific">Salirhabdus euzebyi</name>
    <dbReference type="NCBI Taxonomy" id="394506"/>
    <lineage>
        <taxon>Bacteria</taxon>
        <taxon>Bacillati</taxon>
        <taxon>Bacillota</taxon>
        <taxon>Bacilli</taxon>
        <taxon>Bacillales</taxon>
        <taxon>Bacillaceae</taxon>
        <taxon>Salirhabdus</taxon>
    </lineage>
</organism>
<reference evidence="2 3" key="1">
    <citation type="submission" date="2020-08" db="EMBL/GenBank/DDBJ databases">
        <title>Genomic Encyclopedia of Type Strains, Phase IV (KMG-IV): sequencing the most valuable type-strain genomes for metagenomic binning, comparative biology and taxonomic classification.</title>
        <authorList>
            <person name="Goeker M."/>
        </authorList>
    </citation>
    <scope>NUCLEOTIDE SEQUENCE [LARGE SCALE GENOMIC DNA]</scope>
    <source>
        <strain evidence="2 3">DSM 19612</strain>
    </source>
</reference>
<comment type="caution">
    <text evidence="2">The sequence shown here is derived from an EMBL/GenBank/DDBJ whole genome shotgun (WGS) entry which is preliminary data.</text>
</comment>
<name>A0A841Q2C7_9BACI</name>
<dbReference type="AlphaFoldDB" id="A0A841Q2C7"/>
<sequence length="154" mass="17462">MNKKILYAVGSIIPLLIGGYFLFQNLSGNSDAMLKYVEDTNVFTDKFNALIDQEATVADEELLDFTENTLIPGLEALLIETKAYGNDIKEEKLKEIHDIDNESLQKYIEAEKAWLAGNDEQSNALYAESDELAMQYEEELNALATKWAVDIEWE</sequence>
<protein>
    <submittedName>
        <fullName evidence="2">Uncharacterized protein</fullName>
    </submittedName>
</protein>
<keyword evidence="3" id="KW-1185">Reference proteome</keyword>
<dbReference type="EMBL" id="JACHGH010000003">
    <property type="protein sequence ID" value="MBB6452682.1"/>
    <property type="molecule type" value="Genomic_DNA"/>
</dbReference>
<feature type="transmembrane region" description="Helical" evidence="1">
    <location>
        <begin position="5"/>
        <end position="23"/>
    </location>
</feature>
<dbReference type="RefSeq" id="WP_174495249.1">
    <property type="nucleotide sequence ID" value="NZ_CADDWK010000003.1"/>
</dbReference>
<keyword evidence="1" id="KW-0472">Membrane</keyword>
<evidence type="ECO:0000313" key="2">
    <source>
        <dbReference type="EMBL" id="MBB6452682.1"/>
    </source>
</evidence>